<dbReference type="RefSeq" id="WP_066111375.1">
    <property type="nucleotide sequence ID" value="NZ_JTJT01000007.1"/>
</dbReference>
<dbReference type="EMBL" id="JTJU01000028">
    <property type="protein sequence ID" value="OBX10450.1"/>
    <property type="molecule type" value="Genomic_DNA"/>
</dbReference>
<sequence length="516" mass="58887">MRIIYRASPTFKQVHRSNALVKAIRGPIGSGKSVGCVKEMWRICLNQEPNAQGIRQTRWACIRNTYPELKQTVIKTFQTWIPQEVCPITYGSPITGKLNIPHPDGQTRVETEFLFLSMDKPKDVKKLMSLELTGVWINEGQFMPLDLVMEALTRTGRYPPKVREENFDGATWNGMLIDTNSPDDDHWWYQFEQGVDEETGIPFKPKGWDFFIQPGALIDITNIKEESLSQEEKVMFEKGLHSDYLGHRFLANPLAENVENHKKEYGYWFDNIQGQTLNWIKSRVCNEFATIQYGKPVFMDHFNKALHVSKDKLLPVKGWPTYIGLDFGLTPAAIVGQITPFGQLRITDEVIATGMGIERFVQEQLIPLIKAKYQECDNIQVIGDPAGVQRAQTDEKTCFQILYENGFNAMPASSNSTTARLEAVRWWLSRLVGKGQPAMLISPHCKVLIKGYETGYAYKKLNVAGDDKYTDNPDKNRYSHPHDANQYLCLNTMPDKIREQIINIQSHSPLSARTGY</sequence>
<dbReference type="AlphaFoldDB" id="A0AB36E2L1"/>
<dbReference type="Gene3D" id="3.30.420.280">
    <property type="match status" value="1"/>
</dbReference>
<proteinExistence type="predicted"/>
<protein>
    <submittedName>
        <fullName evidence="1">TerL</fullName>
    </submittedName>
</protein>
<evidence type="ECO:0000313" key="1">
    <source>
        <dbReference type="EMBL" id="OBX10450.1"/>
    </source>
</evidence>
<evidence type="ECO:0000313" key="2">
    <source>
        <dbReference type="Proteomes" id="UP000092527"/>
    </source>
</evidence>
<gene>
    <name evidence="1" type="ORF">QV09_05820</name>
</gene>
<dbReference type="InterPro" id="IPR027417">
    <property type="entry name" value="P-loop_NTPase"/>
</dbReference>
<dbReference type="Proteomes" id="UP000092527">
    <property type="component" value="Unassembled WGS sequence"/>
</dbReference>
<accession>A0AB36E2L1</accession>
<organism evidence="1 2">
    <name type="scientific">Gallibacterium salpingitidis</name>
    <dbReference type="NCBI Taxonomy" id="505341"/>
    <lineage>
        <taxon>Bacteria</taxon>
        <taxon>Pseudomonadati</taxon>
        <taxon>Pseudomonadota</taxon>
        <taxon>Gammaproteobacteria</taxon>
        <taxon>Pasteurellales</taxon>
        <taxon>Pasteurellaceae</taxon>
        <taxon>Gallibacterium</taxon>
    </lineage>
</organism>
<dbReference type="Gene3D" id="3.40.50.300">
    <property type="entry name" value="P-loop containing nucleotide triphosphate hydrolases"/>
    <property type="match status" value="1"/>
</dbReference>
<comment type="caution">
    <text evidence="1">The sequence shown here is derived from an EMBL/GenBank/DDBJ whole genome shotgun (WGS) entry which is preliminary data.</text>
</comment>
<name>A0AB36E2L1_9PAST</name>
<reference evidence="1 2" key="1">
    <citation type="submission" date="2014-11" db="EMBL/GenBank/DDBJ databases">
        <title>Pan-genome of Gallibacterium spp.</title>
        <authorList>
            <person name="Kudirkiene E."/>
            <person name="Bojesen A.M."/>
        </authorList>
    </citation>
    <scope>NUCLEOTIDE SEQUENCE [LARGE SCALE GENOMIC DNA]</scope>
    <source>
        <strain evidence="1 2">18469/18</strain>
    </source>
</reference>